<reference evidence="2" key="1">
    <citation type="journal article" date="2019" name="Int. J. Syst. Evol. Microbiol.">
        <title>The Global Catalogue of Microorganisms (GCM) 10K type strain sequencing project: providing services to taxonomists for standard genome sequencing and annotation.</title>
        <authorList>
            <consortium name="The Broad Institute Genomics Platform"/>
            <consortium name="The Broad Institute Genome Sequencing Center for Infectious Disease"/>
            <person name="Wu L."/>
            <person name="Ma J."/>
        </authorList>
    </citation>
    <scope>NUCLEOTIDE SEQUENCE [LARGE SCALE GENOMIC DNA]</scope>
    <source>
        <strain evidence="2">CGMCC 4.1467</strain>
    </source>
</reference>
<sequence length="450" mass="50452">MRPRHIALLMLLGLAGCERRDGIPIADSTLTSDIEADLRRVAIEARLDRHYYAGAIVLARTPTSTHDFLDFDNLTREEFIDQLCQPDQGNGLLDRTTAEDFIRANQVPEALNSDSFSNVDWIRPISEERFRSYWPDERSSKEGWVELKKEFPEAIGVVEISAFGWNHDRSEGVIYVGALSPPGIGQGGFFALRLHGSQYSCQQLIMAPTWMTKANKTRLTDPSQRPCYVTNLVVTSGNENREFRHEGRDRLFSDVTLKMKLLIAAPILLVFASCASVPKIESPVSLSDAITTLPSQAVAGMSPEGRQQYLEVKPGDYDELNRRLHLFSDSPEGGDAESMLFLRLFEDADGKTIAASHSARPFADGRAPSKTDTSVYRLESGQWTDITDSVLPTEVPRSSWFRFNEPGDAIPCGRYERFSSPDSRGYAYKFGEATGTIFWRDGRFHYKSKG</sequence>
<evidence type="ECO:0000313" key="2">
    <source>
        <dbReference type="Proteomes" id="UP001596472"/>
    </source>
</evidence>
<dbReference type="PROSITE" id="PS51257">
    <property type="entry name" value="PROKAR_LIPOPROTEIN"/>
    <property type="match status" value="1"/>
</dbReference>
<dbReference type="Proteomes" id="UP001596472">
    <property type="component" value="Unassembled WGS sequence"/>
</dbReference>
<protein>
    <recommendedName>
        <fullName evidence="3">Lipoprotein</fullName>
    </recommendedName>
</protein>
<accession>A0ABW2LF61</accession>
<proteinExistence type="predicted"/>
<evidence type="ECO:0008006" key="3">
    <source>
        <dbReference type="Google" id="ProtNLM"/>
    </source>
</evidence>
<name>A0ABW2LF61_9BACT</name>
<gene>
    <name evidence="1" type="ORF">ACFQY0_20855</name>
</gene>
<evidence type="ECO:0000313" key="1">
    <source>
        <dbReference type="EMBL" id="MFC7339647.1"/>
    </source>
</evidence>
<keyword evidence="2" id="KW-1185">Reference proteome</keyword>
<organism evidence="1 2">
    <name type="scientific">Haloferula chungangensis</name>
    <dbReference type="NCBI Taxonomy" id="1048331"/>
    <lineage>
        <taxon>Bacteria</taxon>
        <taxon>Pseudomonadati</taxon>
        <taxon>Verrucomicrobiota</taxon>
        <taxon>Verrucomicrobiia</taxon>
        <taxon>Verrucomicrobiales</taxon>
        <taxon>Verrucomicrobiaceae</taxon>
        <taxon>Haloferula</taxon>
    </lineage>
</organism>
<comment type="caution">
    <text evidence="1">The sequence shown here is derived from an EMBL/GenBank/DDBJ whole genome shotgun (WGS) entry which is preliminary data.</text>
</comment>
<dbReference type="EMBL" id="JBHTBS010000029">
    <property type="protein sequence ID" value="MFC7339647.1"/>
    <property type="molecule type" value="Genomic_DNA"/>
</dbReference>